<comment type="caution">
    <text evidence="1">The sequence shown here is derived from an EMBL/GenBank/DDBJ whole genome shotgun (WGS) entry which is preliminary data.</text>
</comment>
<accession>A0A502CRD6</accession>
<gene>
    <name evidence="1" type="ORF">EAH84_03395</name>
</gene>
<organism evidence="1 2">
    <name type="scientific">Sphingomonas oligophenolica</name>
    <dbReference type="NCBI Taxonomy" id="301154"/>
    <lineage>
        <taxon>Bacteria</taxon>
        <taxon>Pseudomonadati</taxon>
        <taxon>Pseudomonadota</taxon>
        <taxon>Alphaproteobacteria</taxon>
        <taxon>Sphingomonadales</taxon>
        <taxon>Sphingomonadaceae</taxon>
        <taxon>Sphingomonas</taxon>
    </lineage>
</organism>
<keyword evidence="2" id="KW-1185">Reference proteome</keyword>
<dbReference type="AlphaFoldDB" id="A0A502CRD6"/>
<dbReference type="Proteomes" id="UP000318413">
    <property type="component" value="Unassembled WGS sequence"/>
</dbReference>
<dbReference type="EMBL" id="RCZK01000002">
    <property type="protein sequence ID" value="TPG14366.1"/>
    <property type="molecule type" value="Genomic_DNA"/>
</dbReference>
<proteinExistence type="predicted"/>
<sequence length="154" mass="16457">MPLPTPSAALPRELDFAVDRAATPARMNRAMLYIVAWLRRVESVQPDFLFAIEQLKGIGLDRLNEVLTPIFLDAEAIATQLATIQAAWLAGDPLEQLLAQLDTQVTARLADIDASVAHQLAAQNIAVAAQLAAAAATIAAVPTRAERAFITGSF</sequence>
<name>A0A502CRD6_9SPHN</name>
<reference evidence="1 2" key="1">
    <citation type="journal article" date="2019" name="Environ. Microbiol.">
        <title>Species interactions and distinct microbial communities in high Arctic permafrost affected cryosols are associated with the CH4 and CO2 gas fluxes.</title>
        <authorList>
            <person name="Altshuler I."/>
            <person name="Hamel J."/>
            <person name="Turney S."/>
            <person name="Magnuson E."/>
            <person name="Levesque R."/>
            <person name="Greer C."/>
            <person name="Whyte L.G."/>
        </authorList>
    </citation>
    <scope>NUCLEOTIDE SEQUENCE [LARGE SCALE GENOMIC DNA]</scope>
    <source>
        <strain evidence="1 2">S5.1</strain>
    </source>
</reference>
<protein>
    <submittedName>
        <fullName evidence="1">Uncharacterized protein</fullName>
    </submittedName>
</protein>
<evidence type="ECO:0000313" key="2">
    <source>
        <dbReference type="Proteomes" id="UP000318413"/>
    </source>
</evidence>
<evidence type="ECO:0000313" key="1">
    <source>
        <dbReference type="EMBL" id="TPG14366.1"/>
    </source>
</evidence>